<dbReference type="InterPro" id="IPR013986">
    <property type="entry name" value="DExx_box_DNA_helicase_dom_sf"/>
</dbReference>
<keyword evidence="4 11" id="KW-0347">Helicase</keyword>
<evidence type="ECO:0000313" key="14">
    <source>
        <dbReference type="EMBL" id="BAL58915.1"/>
    </source>
</evidence>
<dbReference type="AlphaFoldDB" id="H5SRX9"/>
<feature type="binding site" evidence="11">
    <location>
        <begin position="28"/>
        <end position="35"/>
    </location>
    <ligand>
        <name>ATP</name>
        <dbReference type="ChEBI" id="CHEBI:30616"/>
    </ligand>
</feature>
<comment type="catalytic activity">
    <reaction evidence="8">
        <text>Couples ATP hydrolysis with the unwinding of duplex DNA by translocating in the 3'-5' direction.</text>
        <dbReference type="EC" id="5.6.2.4"/>
    </reaction>
</comment>
<dbReference type="InterPro" id="IPR014017">
    <property type="entry name" value="DNA_helicase_UvrD-like_C"/>
</dbReference>
<dbReference type="GO" id="GO:0043138">
    <property type="term" value="F:3'-5' DNA helicase activity"/>
    <property type="evidence" value="ECO:0007669"/>
    <property type="project" value="UniProtKB-EC"/>
</dbReference>
<dbReference type="InterPro" id="IPR027417">
    <property type="entry name" value="P-loop_NTPase"/>
</dbReference>
<dbReference type="FunFam" id="1.10.486.10:FF:000003">
    <property type="entry name" value="ATP-dependent DNA helicase"/>
    <property type="match status" value="1"/>
</dbReference>
<dbReference type="GO" id="GO:0000725">
    <property type="term" value="P:recombinational repair"/>
    <property type="evidence" value="ECO:0007669"/>
    <property type="project" value="TreeGrafter"/>
</dbReference>
<dbReference type="PANTHER" id="PTHR11070:SF2">
    <property type="entry name" value="ATP-DEPENDENT DNA HELICASE SRS2"/>
    <property type="match status" value="1"/>
</dbReference>
<dbReference type="CDD" id="cd17932">
    <property type="entry name" value="DEXQc_UvrD"/>
    <property type="match status" value="1"/>
</dbReference>
<keyword evidence="3 11" id="KW-0378">Hydrolase</keyword>
<gene>
    <name evidence="14" type="ORF">HGMM_OP3C070</name>
</gene>
<evidence type="ECO:0000259" key="13">
    <source>
        <dbReference type="PROSITE" id="PS51217"/>
    </source>
</evidence>
<accession>H5SRX9</accession>
<dbReference type="EMBL" id="AP011802">
    <property type="protein sequence ID" value="BAL58915.1"/>
    <property type="molecule type" value="Genomic_DNA"/>
</dbReference>
<dbReference type="GO" id="GO:0005829">
    <property type="term" value="C:cytosol"/>
    <property type="evidence" value="ECO:0007669"/>
    <property type="project" value="TreeGrafter"/>
</dbReference>
<evidence type="ECO:0000256" key="10">
    <source>
        <dbReference type="ARBA" id="ARBA00048988"/>
    </source>
</evidence>
<comment type="similarity">
    <text evidence="1">Belongs to the helicase family. UvrD subfamily.</text>
</comment>
<dbReference type="Pfam" id="PF00580">
    <property type="entry name" value="UvrD-helicase"/>
    <property type="match status" value="1"/>
</dbReference>
<evidence type="ECO:0000256" key="11">
    <source>
        <dbReference type="PROSITE-ProRule" id="PRU00560"/>
    </source>
</evidence>
<comment type="catalytic activity">
    <reaction evidence="10">
        <text>ATP + H2O = ADP + phosphate + H(+)</text>
        <dbReference type="Rhea" id="RHEA:13065"/>
        <dbReference type="ChEBI" id="CHEBI:15377"/>
        <dbReference type="ChEBI" id="CHEBI:15378"/>
        <dbReference type="ChEBI" id="CHEBI:30616"/>
        <dbReference type="ChEBI" id="CHEBI:43474"/>
        <dbReference type="ChEBI" id="CHEBI:456216"/>
        <dbReference type="EC" id="5.6.2.4"/>
    </reaction>
</comment>
<feature type="domain" description="UvrD-like helicase ATP-binding" evidence="12">
    <location>
        <begin position="7"/>
        <end position="291"/>
    </location>
</feature>
<keyword evidence="5 11" id="KW-0067">ATP-binding</keyword>
<dbReference type="Gene3D" id="1.10.10.160">
    <property type="match status" value="1"/>
</dbReference>
<evidence type="ECO:0000256" key="6">
    <source>
        <dbReference type="ARBA" id="ARBA00023125"/>
    </source>
</evidence>
<dbReference type="Pfam" id="PF13361">
    <property type="entry name" value="UvrD_C"/>
    <property type="match status" value="1"/>
</dbReference>
<evidence type="ECO:0000259" key="12">
    <source>
        <dbReference type="PROSITE" id="PS51198"/>
    </source>
</evidence>
<evidence type="ECO:0000256" key="1">
    <source>
        <dbReference type="ARBA" id="ARBA00009922"/>
    </source>
</evidence>
<evidence type="ECO:0000256" key="8">
    <source>
        <dbReference type="ARBA" id="ARBA00034617"/>
    </source>
</evidence>
<feature type="domain" description="UvrD-like helicase C-terminal" evidence="13">
    <location>
        <begin position="292"/>
        <end position="563"/>
    </location>
</feature>
<keyword evidence="6" id="KW-0238">DNA-binding</keyword>
<evidence type="ECO:0000256" key="4">
    <source>
        <dbReference type="ARBA" id="ARBA00022806"/>
    </source>
</evidence>
<sequence length="649" mass="74809">MENAILKDLNPYQREAVVHFEGPLLIIAGAGSGKTRTITHRIAYLMAHYKVPPQHILGVTFTNKAAEEMKRRVEKLVGANKTPWIRTFHATAAAILREQIHHLGGSYTRDFTILDEDDTRAAIAQTLKELGYSDEGLTPGFVATVIDRAKDELIGPDEFASRRVGMFDSYQLELLDRIYKHYQRKLEASNALDFADLIRLTVRLFHERLDILNFYRDRFRFLVIDEYQDTNYAQYIFSRMLAEKYENICVVGDDDQSIFGWRGADPTNIFKFEHDFPNCKVVQLKSNYRSTARILRAASSVICNNQRRKPKELIAERPEGERLYLYPAHDEHDEADFVARQIWELHHRHGVPLNHIAVLYRVNTLSRVLEEALIRWNIPYEIVRGLKFYERAEIKDLLAYLRFLSNPSDDLSLLRILNKPRRGIGEKTVATLQIQARTQGCSLWEAIGRARANGTGTNGARKRLQEFSTIIKGLQEYAGTHTPSELTEELLRRTGYLTELQADGTDAEERLGNIREFIGYLKEFERRGGLREFLEEVALMAEADTYSGEQERVALMTLHAAKGLEFDSVFLVGMEENLLPHARSIKEGTVEEERRLCYVGLTRAKERVYLSFTSQRALYGSVLFNAPSRFIWELPKEDLEVPYPWELKP</sequence>
<evidence type="ECO:0000256" key="2">
    <source>
        <dbReference type="ARBA" id="ARBA00022741"/>
    </source>
</evidence>
<dbReference type="Gene3D" id="3.40.50.300">
    <property type="entry name" value="P-loop containing nucleotide triphosphate hydrolases"/>
    <property type="match status" value="2"/>
</dbReference>
<dbReference type="PROSITE" id="PS51217">
    <property type="entry name" value="UVRD_HELICASE_CTER"/>
    <property type="match status" value="1"/>
</dbReference>
<dbReference type="SUPFAM" id="SSF52540">
    <property type="entry name" value="P-loop containing nucleoside triphosphate hydrolases"/>
    <property type="match status" value="1"/>
</dbReference>
<evidence type="ECO:0000256" key="3">
    <source>
        <dbReference type="ARBA" id="ARBA00022801"/>
    </source>
</evidence>
<dbReference type="InterPro" id="IPR000212">
    <property type="entry name" value="DNA_helicase_UvrD/REP"/>
</dbReference>
<keyword evidence="7" id="KW-0413">Isomerase</keyword>
<keyword evidence="2 11" id="KW-0547">Nucleotide-binding</keyword>
<dbReference type="PROSITE" id="PS51198">
    <property type="entry name" value="UVRD_HELICASE_ATP_BIND"/>
    <property type="match status" value="1"/>
</dbReference>
<protein>
    <recommendedName>
        <fullName evidence="9">DNA 3'-5' helicase</fullName>
        <ecNumber evidence="9">5.6.2.4</ecNumber>
    </recommendedName>
</protein>
<reference evidence="14" key="2">
    <citation type="journal article" date="2012" name="PLoS ONE">
        <title>A Deeply Branching Thermophilic Bacterium with an Ancient Acetyl-CoA Pathway Dominates a Subsurface Ecosystem.</title>
        <authorList>
            <person name="Takami H."/>
            <person name="Noguchi H."/>
            <person name="Takaki Y."/>
            <person name="Uchiyama I."/>
            <person name="Toyoda A."/>
            <person name="Nishi S."/>
            <person name="Chee G.-J."/>
            <person name="Arai W."/>
            <person name="Nunoura T."/>
            <person name="Itoh T."/>
            <person name="Hattori M."/>
            <person name="Takai K."/>
        </authorList>
    </citation>
    <scope>NUCLEOTIDE SEQUENCE</scope>
</reference>
<reference evidence="14" key="1">
    <citation type="journal article" date="2005" name="Environ. Microbiol.">
        <title>Genetic and functional properties of uncultivated thermophilic crenarchaeotes from a subsurface gold mine as revealed by analysis of genome fragments.</title>
        <authorList>
            <person name="Nunoura T."/>
            <person name="Hirayama H."/>
            <person name="Takami H."/>
            <person name="Oida H."/>
            <person name="Nishi S."/>
            <person name="Shimamura S."/>
            <person name="Suzuki Y."/>
            <person name="Inagaki F."/>
            <person name="Takai K."/>
            <person name="Nealson K.H."/>
            <person name="Horikoshi K."/>
        </authorList>
    </citation>
    <scope>NUCLEOTIDE SEQUENCE</scope>
</reference>
<evidence type="ECO:0000256" key="9">
    <source>
        <dbReference type="ARBA" id="ARBA00034808"/>
    </source>
</evidence>
<dbReference type="GO" id="GO:0033202">
    <property type="term" value="C:DNA helicase complex"/>
    <property type="evidence" value="ECO:0007669"/>
    <property type="project" value="TreeGrafter"/>
</dbReference>
<dbReference type="GO" id="GO:0003677">
    <property type="term" value="F:DNA binding"/>
    <property type="evidence" value="ECO:0007669"/>
    <property type="project" value="UniProtKB-KW"/>
</dbReference>
<dbReference type="GO" id="GO:0016887">
    <property type="term" value="F:ATP hydrolysis activity"/>
    <property type="evidence" value="ECO:0007669"/>
    <property type="project" value="RHEA"/>
</dbReference>
<organism evidence="14">
    <name type="scientific">Acetithermum autotrophicum</name>
    <dbReference type="NCBI Taxonomy" id="1446466"/>
    <lineage>
        <taxon>Bacteria</taxon>
        <taxon>Candidatus Bipolaricaulota</taxon>
        <taxon>Candidatus Acetithermum</taxon>
    </lineage>
</organism>
<evidence type="ECO:0000256" key="5">
    <source>
        <dbReference type="ARBA" id="ARBA00022840"/>
    </source>
</evidence>
<evidence type="ECO:0000256" key="7">
    <source>
        <dbReference type="ARBA" id="ARBA00023235"/>
    </source>
</evidence>
<proteinExistence type="inferred from homology"/>
<dbReference type="CDD" id="cd18807">
    <property type="entry name" value="SF1_C_UvrD"/>
    <property type="match status" value="1"/>
</dbReference>
<dbReference type="EC" id="5.6.2.4" evidence="9"/>
<name>H5SRX9_ACEAU</name>
<dbReference type="Gene3D" id="1.10.486.10">
    <property type="entry name" value="PCRA, domain 4"/>
    <property type="match status" value="1"/>
</dbReference>
<dbReference type="GO" id="GO:0005524">
    <property type="term" value="F:ATP binding"/>
    <property type="evidence" value="ECO:0007669"/>
    <property type="project" value="UniProtKB-UniRule"/>
</dbReference>
<dbReference type="InterPro" id="IPR014016">
    <property type="entry name" value="UvrD-like_ATP-bd"/>
</dbReference>
<dbReference type="PANTHER" id="PTHR11070">
    <property type="entry name" value="UVRD / RECB / PCRA DNA HELICASE FAMILY MEMBER"/>
    <property type="match status" value="1"/>
</dbReference>